<evidence type="ECO:0000313" key="3">
    <source>
        <dbReference type="EMBL" id="MDO6120458.1"/>
    </source>
</evidence>
<dbReference type="RefSeq" id="WP_244762084.1">
    <property type="nucleotide sequence ID" value="NZ_JALJCJ010000004.1"/>
</dbReference>
<feature type="domain" description="Cyclic nucleotide-binding" evidence="2">
    <location>
        <begin position="91"/>
        <end position="174"/>
    </location>
</feature>
<feature type="transmembrane region" description="Helical" evidence="1">
    <location>
        <begin position="36"/>
        <end position="60"/>
    </location>
</feature>
<dbReference type="SUPFAM" id="SSF51206">
    <property type="entry name" value="cAMP-binding domain-like"/>
    <property type="match status" value="1"/>
</dbReference>
<dbReference type="InterPro" id="IPR050397">
    <property type="entry name" value="Env_Response_Regulators"/>
</dbReference>
<dbReference type="EMBL" id="WHSC02000002">
    <property type="protein sequence ID" value="MDO6120458.1"/>
    <property type="molecule type" value="Genomic_DNA"/>
</dbReference>
<reference evidence="3" key="1">
    <citation type="submission" date="2022-04" db="EMBL/GenBank/DDBJ databases">
        <title>Shinella lacus sp. nov., a novel member of the genus Shinella from water.</title>
        <authorList>
            <person name="Deng Y."/>
        </authorList>
    </citation>
    <scope>NUCLEOTIDE SEQUENCE</scope>
    <source>
        <strain evidence="3">JCM 31239</strain>
    </source>
</reference>
<dbReference type="CDD" id="cd00038">
    <property type="entry name" value="CAP_ED"/>
    <property type="match status" value="1"/>
</dbReference>
<evidence type="ECO:0000313" key="4">
    <source>
        <dbReference type="Proteomes" id="UP001177080"/>
    </source>
</evidence>
<gene>
    <name evidence="3" type="ORF">GB928_004605</name>
</gene>
<evidence type="ECO:0000256" key="1">
    <source>
        <dbReference type="SAM" id="Phobius"/>
    </source>
</evidence>
<name>A0ABT8XA12_9HYPH</name>
<keyword evidence="1" id="KW-0812">Transmembrane</keyword>
<protein>
    <submittedName>
        <fullName evidence="3">Cyclic nucleotide-binding domain-containing protein</fullName>
    </submittedName>
</protein>
<accession>A0ABT8XA12</accession>
<dbReference type="Proteomes" id="UP001177080">
    <property type="component" value="Unassembled WGS sequence"/>
</dbReference>
<proteinExistence type="predicted"/>
<dbReference type="InterPro" id="IPR000595">
    <property type="entry name" value="cNMP-bd_dom"/>
</dbReference>
<dbReference type="SMART" id="SM00100">
    <property type="entry name" value="cNMP"/>
    <property type="match status" value="1"/>
</dbReference>
<dbReference type="InterPro" id="IPR014710">
    <property type="entry name" value="RmlC-like_jellyroll"/>
</dbReference>
<evidence type="ECO:0000259" key="2">
    <source>
        <dbReference type="PROSITE" id="PS50042"/>
    </source>
</evidence>
<keyword evidence="1" id="KW-1133">Transmembrane helix</keyword>
<sequence length="215" mass="23469">MFWIELIGYCGTALTVVAWAMKTSIHLRVAGILSSIAFLLYGYLTASYPVMIMELILLPLNTLRLVEMLRLVRSVEAARSGESADFHLDWLVPHMKRINIAKGATLFRAGDEADTLYVLLSGEITSLAGAQRMRPGAFVGDATLFQTARRQSDTFIASADATVAALPQAALSELYFQNPAFGYQLVQLVVANMRAELDTLKNQPTHGAAFQATAV</sequence>
<dbReference type="InterPro" id="IPR018490">
    <property type="entry name" value="cNMP-bd_dom_sf"/>
</dbReference>
<dbReference type="PANTHER" id="PTHR24567:SF68">
    <property type="entry name" value="DNA-BINDING TRANSCRIPTIONAL DUAL REGULATOR CRP"/>
    <property type="match status" value="1"/>
</dbReference>
<dbReference type="PROSITE" id="PS50042">
    <property type="entry name" value="CNMP_BINDING_3"/>
    <property type="match status" value="1"/>
</dbReference>
<keyword evidence="4" id="KW-1185">Reference proteome</keyword>
<dbReference type="PANTHER" id="PTHR24567">
    <property type="entry name" value="CRP FAMILY TRANSCRIPTIONAL REGULATORY PROTEIN"/>
    <property type="match status" value="1"/>
</dbReference>
<organism evidence="3 4">
    <name type="scientific">Shinella curvata</name>
    <dbReference type="NCBI Taxonomy" id="1817964"/>
    <lineage>
        <taxon>Bacteria</taxon>
        <taxon>Pseudomonadati</taxon>
        <taxon>Pseudomonadota</taxon>
        <taxon>Alphaproteobacteria</taxon>
        <taxon>Hyphomicrobiales</taxon>
        <taxon>Rhizobiaceae</taxon>
        <taxon>Shinella</taxon>
    </lineage>
</organism>
<dbReference type="Pfam" id="PF00027">
    <property type="entry name" value="cNMP_binding"/>
    <property type="match status" value="1"/>
</dbReference>
<keyword evidence="1" id="KW-0472">Membrane</keyword>
<comment type="caution">
    <text evidence="3">The sequence shown here is derived from an EMBL/GenBank/DDBJ whole genome shotgun (WGS) entry which is preliminary data.</text>
</comment>
<dbReference type="Gene3D" id="2.60.120.10">
    <property type="entry name" value="Jelly Rolls"/>
    <property type="match status" value="1"/>
</dbReference>